<reference evidence="10 11" key="1">
    <citation type="submission" date="2016-07" db="EMBL/GenBank/DDBJ databases">
        <title>Pervasive Adenine N6-methylation of Active Genes in Fungi.</title>
        <authorList>
            <consortium name="DOE Joint Genome Institute"/>
            <person name="Mondo S.J."/>
            <person name="Dannebaum R.O."/>
            <person name="Kuo R.C."/>
            <person name="Labutti K."/>
            <person name="Haridas S."/>
            <person name="Kuo A."/>
            <person name="Salamov A."/>
            <person name="Ahrendt S.R."/>
            <person name="Lipzen A."/>
            <person name="Sullivan W."/>
            <person name="Andreopoulos W.B."/>
            <person name="Clum A."/>
            <person name="Lindquist E."/>
            <person name="Daum C."/>
            <person name="Ramamoorthy G.K."/>
            <person name="Gryganskyi A."/>
            <person name="Culley D."/>
            <person name="Magnuson J.K."/>
            <person name="James T.Y."/>
            <person name="O'Malley M.A."/>
            <person name="Stajich J.E."/>
            <person name="Spatafora J.W."/>
            <person name="Visel A."/>
            <person name="Grigoriev I.V."/>
        </authorList>
    </citation>
    <scope>NUCLEOTIDE SEQUENCE [LARGE SCALE GENOMIC DNA]</scope>
    <source>
        <strain evidence="10 11">JEL800</strain>
    </source>
</reference>
<feature type="binding site" evidence="7">
    <location>
        <begin position="208"/>
        <end position="212"/>
    </location>
    <ligand>
        <name>pyridoxal 5'-phosphate</name>
        <dbReference type="ChEBI" id="CHEBI:597326"/>
    </ligand>
</feature>
<dbReference type="NCBIfam" id="TIGR01139">
    <property type="entry name" value="cysK"/>
    <property type="match status" value="1"/>
</dbReference>
<dbReference type="PANTHER" id="PTHR10314">
    <property type="entry name" value="CYSTATHIONINE BETA-SYNTHASE"/>
    <property type="match status" value="1"/>
</dbReference>
<feature type="binding site" evidence="7">
    <location>
        <position position="296"/>
    </location>
    <ligand>
        <name>pyridoxal 5'-phosphate</name>
        <dbReference type="ChEBI" id="CHEBI:597326"/>
    </ligand>
</feature>
<feature type="modified residue" description="N6-(pyridoxal phosphate)lysine" evidence="8">
    <location>
        <position position="74"/>
    </location>
</feature>
<dbReference type="InterPro" id="IPR001926">
    <property type="entry name" value="TrpB-like_PALP"/>
</dbReference>
<dbReference type="InterPro" id="IPR005856">
    <property type="entry name" value="Cys_synth"/>
</dbReference>
<name>A0A1Y2AS44_9FUNG</name>
<dbReference type="GO" id="GO:0006535">
    <property type="term" value="P:cysteine biosynthetic process from serine"/>
    <property type="evidence" value="ECO:0007669"/>
    <property type="project" value="InterPro"/>
</dbReference>
<dbReference type="OrthoDB" id="10259545at2759"/>
<proteinExistence type="inferred from homology"/>
<keyword evidence="11" id="KW-1185">Reference proteome</keyword>
<evidence type="ECO:0000256" key="7">
    <source>
        <dbReference type="PIRSR" id="PIRSR605856-50"/>
    </source>
</evidence>
<dbReference type="Pfam" id="PF00291">
    <property type="entry name" value="PALP"/>
    <property type="match status" value="1"/>
</dbReference>
<feature type="binding site" evidence="7">
    <location>
        <position position="104"/>
    </location>
    <ligand>
        <name>pyridoxal 5'-phosphate</name>
        <dbReference type="ChEBI" id="CHEBI:597326"/>
    </ligand>
</feature>
<keyword evidence="3" id="KW-0028">Amino-acid biosynthesis</keyword>
<evidence type="ECO:0000313" key="11">
    <source>
        <dbReference type="Proteomes" id="UP000193642"/>
    </source>
</evidence>
<dbReference type="GO" id="GO:0004124">
    <property type="term" value="F:cysteine synthase activity"/>
    <property type="evidence" value="ECO:0007669"/>
    <property type="project" value="InterPro"/>
</dbReference>
<dbReference type="EMBL" id="MCGO01000130">
    <property type="protein sequence ID" value="ORY25383.1"/>
    <property type="molecule type" value="Genomic_DNA"/>
</dbReference>
<evidence type="ECO:0000256" key="8">
    <source>
        <dbReference type="PIRSR" id="PIRSR605856-51"/>
    </source>
</evidence>
<evidence type="ECO:0000256" key="2">
    <source>
        <dbReference type="ARBA" id="ARBA00007103"/>
    </source>
</evidence>
<evidence type="ECO:0000313" key="10">
    <source>
        <dbReference type="EMBL" id="ORY25383.1"/>
    </source>
</evidence>
<dbReference type="STRING" id="329046.A0A1Y2AS44"/>
<dbReference type="Gene3D" id="3.40.50.1100">
    <property type="match status" value="2"/>
</dbReference>
<sequence length="349" mass="37316">MGCIQSVNERPDASKVVPLNTLVTSQPLQTTPLLHENILSAIGNTPIVRLTRLAPPDVKVYVKIESLNPGGSVKDRIVTAMLDDAERRGVLKPGMTVIESTSGNTGVALAMACASKGYPFVAVMSTGNSIERRRIMKFLGARIVLTPKHLGSSGRTRFAEKLAEKHGWWIAGQFENPANPQAHRDTTGPEILRAFEGERLDYFVSGFGSGGTLTGVSSVLKKGRPGVHVIAAEPEHCPMLSQGKAGPHDIPGWTPDFIPPILDTTCYEDVIGVSDLAAKETSRALAQKEGILCGPSAGATVWAALEVAKKAEKGSVILAMIPDSCERYLSTGLFADITIDTDIEYTEDL</sequence>
<keyword evidence="6" id="KW-0198">Cysteine biosynthesis</keyword>
<evidence type="ECO:0000259" key="9">
    <source>
        <dbReference type="Pfam" id="PF00291"/>
    </source>
</evidence>
<evidence type="ECO:0000256" key="1">
    <source>
        <dbReference type="ARBA" id="ARBA00001933"/>
    </source>
</evidence>
<comment type="caution">
    <text evidence="10">The sequence shown here is derived from an EMBL/GenBank/DDBJ whole genome shotgun (WGS) entry which is preliminary data.</text>
</comment>
<evidence type="ECO:0000256" key="6">
    <source>
        <dbReference type="ARBA" id="ARBA00023192"/>
    </source>
</evidence>
<evidence type="ECO:0000256" key="4">
    <source>
        <dbReference type="ARBA" id="ARBA00022679"/>
    </source>
</evidence>
<dbReference type="AlphaFoldDB" id="A0A1Y2AS44"/>
<comment type="similarity">
    <text evidence="2">Belongs to the cysteine synthase/cystathionine beta-synthase family.</text>
</comment>
<accession>A0A1Y2AS44</accession>
<dbReference type="Proteomes" id="UP000193642">
    <property type="component" value="Unassembled WGS sequence"/>
</dbReference>
<comment type="cofactor">
    <cofactor evidence="1 7">
        <name>pyridoxal 5'-phosphate</name>
        <dbReference type="ChEBI" id="CHEBI:597326"/>
    </cofactor>
</comment>
<dbReference type="InterPro" id="IPR005859">
    <property type="entry name" value="CysK"/>
</dbReference>
<organism evidence="10 11">
    <name type="scientific">Rhizoclosmatium globosum</name>
    <dbReference type="NCBI Taxonomy" id="329046"/>
    <lineage>
        <taxon>Eukaryota</taxon>
        <taxon>Fungi</taxon>
        <taxon>Fungi incertae sedis</taxon>
        <taxon>Chytridiomycota</taxon>
        <taxon>Chytridiomycota incertae sedis</taxon>
        <taxon>Chytridiomycetes</taxon>
        <taxon>Chytridiales</taxon>
        <taxon>Chytriomycetaceae</taxon>
        <taxon>Rhizoclosmatium</taxon>
    </lineage>
</organism>
<dbReference type="InterPro" id="IPR050214">
    <property type="entry name" value="Cys_Synth/Cystath_Beta-Synth"/>
</dbReference>
<dbReference type="InterPro" id="IPR036052">
    <property type="entry name" value="TrpB-like_PALP_sf"/>
</dbReference>
<keyword evidence="4" id="KW-0808">Transferase</keyword>
<feature type="domain" description="Tryptophan synthase beta chain-like PALP" evidence="9">
    <location>
        <begin position="39"/>
        <end position="323"/>
    </location>
</feature>
<protein>
    <submittedName>
        <fullName evidence="10">Cysteine synthase</fullName>
    </submittedName>
</protein>
<gene>
    <name evidence="10" type="ORF">BCR33DRAFT_795359</name>
</gene>
<dbReference type="CDD" id="cd01561">
    <property type="entry name" value="CBS_like"/>
    <property type="match status" value="1"/>
</dbReference>
<evidence type="ECO:0000256" key="3">
    <source>
        <dbReference type="ARBA" id="ARBA00022605"/>
    </source>
</evidence>
<dbReference type="NCBIfam" id="TIGR01136">
    <property type="entry name" value="cysKM"/>
    <property type="match status" value="1"/>
</dbReference>
<keyword evidence="5 7" id="KW-0663">Pyridoxal phosphate</keyword>
<evidence type="ECO:0000256" key="5">
    <source>
        <dbReference type="ARBA" id="ARBA00022898"/>
    </source>
</evidence>
<dbReference type="SUPFAM" id="SSF53686">
    <property type="entry name" value="Tryptophan synthase beta subunit-like PLP-dependent enzymes"/>
    <property type="match status" value="1"/>
</dbReference>
<dbReference type="FunFam" id="3.40.50.1100:FF:000006">
    <property type="entry name" value="Cysteine synthase"/>
    <property type="match status" value="1"/>
</dbReference>